<dbReference type="EMBL" id="WACR01000001">
    <property type="protein sequence ID" value="KAB1065982.1"/>
    <property type="molecule type" value="Genomic_DNA"/>
</dbReference>
<proteinExistence type="predicted"/>
<gene>
    <name evidence="2" type="ORF">F3059_00480</name>
</gene>
<feature type="domain" description="Lysozyme inhibitor LprI-like N-terminal" evidence="1">
    <location>
        <begin position="93"/>
        <end position="172"/>
    </location>
</feature>
<dbReference type="Gene3D" id="1.20.1270.180">
    <property type="match status" value="1"/>
</dbReference>
<dbReference type="Proteomes" id="UP000435357">
    <property type="component" value="Unassembled WGS sequence"/>
</dbReference>
<keyword evidence="3" id="KW-1185">Reference proteome</keyword>
<dbReference type="Pfam" id="PF07007">
    <property type="entry name" value="LprI"/>
    <property type="match status" value="1"/>
</dbReference>
<evidence type="ECO:0000259" key="1">
    <source>
        <dbReference type="Pfam" id="PF07007"/>
    </source>
</evidence>
<dbReference type="RefSeq" id="WP_151165970.1">
    <property type="nucleotide sequence ID" value="NZ_WACR01000001.1"/>
</dbReference>
<protein>
    <submittedName>
        <fullName evidence="2">DUF1311 domain-containing protein</fullName>
    </submittedName>
</protein>
<dbReference type="OrthoDB" id="7340239at2"/>
<comment type="caution">
    <text evidence="2">The sequence shown here is derived from an EMBL/GenBank/DDBJ whole genome shotgun (WGS) entry which is preliminary data.</text>
</comment>
<name>A0A6N6M9T4_9FLAO</name>
<evidence type="ECO:0000313" key="3">
    <source>
        <dbReference type="Proteomes" id="UP000435357"/>
    </source>
</evidence>
<dbReference type="PROSITE" id="PS51257">
    <property type="entry name" value="PROKAR_LIPOPROTEIN"/>
    <property type="match status" value="1"/>
</dbReference>
<sequence>MKTILLTVSLMIVGVACVGQTSGKLRDANSLKVENKVKASAQRLRDSLESDVRHQHTLLQIEFTVDTFKIEERRRLITNLDHSINGMVLSVLDANEKYDELMNKYYQQLQGSLNEKDKKVLSQSQKNWIEFRDSERELNVLLMSDYYSGGGTNQRVFAALRTLDLTRNRVVEFYHYLNRKTE</sequence>
<accession>A0A6N6M9T4</accession>
<evidence type="ECO:0000313" key="2">
    <source>
        <dbReference type="EMBL" id="KAB1065982.1"/>
    </source>
</evidence>
<dbReference type="AlphaFoldDB" id="A0A6N6M9T4"/>
<dbReference type="InterPro" id="IPR009739">
    <property type="entry name" value="LprI-like_N"/>
</dbReference>
<reference evidence="2 3" key="1">
    <citation type="submission" date="2019-09" db="EMBL/GenBank/DDBJ databases">
        <title>Genomes of Cryomorphaceae.</title>
        <authorList>
            <person name="Bowman J.P."/>
        </authorList>
    </citation>
    <scope>NUCLEOTIDE SEQUENCE [LARGE SCALE GENOMIC DNA]</scope>
    <source>
        <strain evidence="2 3">KCTC 52047</strain>
    </source>
</reference>
<organism evidence="2 3">
    <name type="scientific">Salibacter halophilus</name>
    <dbReference type="NCBI Taxonomy" id="1803916"/>
    <lineage>
        <taxon>Bacteria</taxon>
        <taxon>Pseudomonadati</taxon>
        <taxon>Bacteroidota</taxon>
        <taxon>Flavobacteriia</taxon>
        <taxon>Flavobacteriales</taxon>
        <taxon>Salibacteraceae</taxon>
        <taxon>Salibacter</taxon>
    </lineage>
</organism>